<proteinExistence type="predicted"/>
<dbReference type="Proteomes" id="UP001283361">
    <property type="component" value="Unassembled WGS sequence"/>
</dbReference>
<reference evidence="2" key="1">
    <citation type="journal article" date="2023" name="G3 (Bethesda)">
        <title>A reference genome for the long-term kleptoplast-retaining sea slug Elysia crispata morphotype clarki.</title>
        <authorList>
            <person name="Eastman K.E."/>
            <person name="Pendleton A.L."/>
            <person name="Shaikh M.A."/>
            <person name="Suttiyut T."/>
            <person name="Ogas R."/>
            <person name="Tomko P."/>
            <person name="Gavelis G."/>
            <person name="Widhalm J.R."/>
            <person name="Wisecaver J.H."/>
        </authorList>
    </citation>
    <scope>NUCLEOTIDE SEQUENCE</scope>
    <source>
        <strain evidence="2">ECLA1</strain>
    </source>
</reference>
<evidence type="ECO:0000256" key="1">
    <source>
        <dbReference type="SAM" id="MobiDB-lite"/>
    </source>
</evidence>
<comment type="caution">
    <text evidence="2">The sequence shown here is derived from an EMBL/GenBank/DDBJ whole genome shotgun (WGS) entry which is preliminary data.</text>
</comment>
<accession>A0AAE0Y648</accession>
<protein>
    <submittedName>
        <fullName evidence="2">Uncharacterized protein</fullName>
    </submittedName>
</protein>
<keyword evidence="3" id="KW-1185">Reference proteome</keyword>
<organism evidence="2 3">
    <name type="scientific">Elysia crispata</name>
    <name type="common">lettuce slug</name>
    <dbReference type="NCBI Taxonomy" id="231223"/>
    <lineage>
        <taxon>Eukaryota</taxon>
        <taxon>Metazoa</taxon>
        <taxon>Spiralia</taxon>
        <taxon>Lophotrochozoa</taxon>
        <taxon>Mollusca</taxon>
        <taxon>Gastropoda</taxon>
        <taxon>Heterobranchia</taxon>
        <taxon>Euthyneura</taxon>
        <taxon>Panpulmonata</taxon>
        <taxon>Sacoglossa</taxon>
        <taxon>Placobranchoidea</taxon>
        <taxon>Plakobranchidae</taxon>
        <taxon>Elysia</taxon>
    </lineage>
</organism>
<dbReference type="AlphaFoldDB" id="A0AAE0Y648"/>
<feature type="region of interest" description="Disordered" evidence="1">
    <location>
        <begin position="1"/>
        <end position="20"/>
    </location>
</feature>
<dbReference type="EMBL" id="JAWDGP010006875">
    <property type="protein sequence ID" value="KAK3733874.1"/>
    <property type="molecule type" value="Genomic_DNA"/>
</dbReference>
<gene>
    <name evidence="2" type="ORF">RRG08_031814</name>
</gene>
<sequence length="231" mass="25287">MAMSMEKRGRGQVRQQNPKIRGIRHEGIIGHFPSGSSRFSSVFMVDIRLSCEQNILWTIGGRASKRSRLNNTKVAISKPQTPIGRLGGQEPLVQNLVNTRPLPSSALLSPGSPRTPLEPARMYETQEAPRIIEREGLIGKSRDPVSDDVKVSRYLVTGTRSRADAVPASRLCSTAVTALLDGPGDASNCRILAQAESCPDIPRDTSSVSHFPLTYCPLDEPLGLGWEREME</sequence>
<evidence type="ECO:0000313" key="2">
    <source>
        <dbReference type="EMBL" id="KAK3733874.1"/>
    </source>
</evidence>
<evidence type="ECO:0000313" key="3">
    <source>
        <dbReference type="Proteomes" id="UP001283361"/>
    </source>
</evidence>
<name>A0AAE0Y648_9GAST</name>